<dbReference type="InterPro" id="IPR036291">
    <property type="entry name" value="NAD(P)-bd_dom_sf"/>
</dbReference>
<dbReference type="AlphaFoldDB" id="X1AZI9"/>
<dbReference type="InterPro" id="IPR020843">
    <property type="entry name" value="ER"/>
</dbReference>
<feature type="domain" description="Enoyl reductase (ER)" evidence="4">
    <location>
        <begin position="10"/>
        <end position="340"/>
    </location>
</feature>
<reference evidence="5" key="1">
    <citation type="journal article" date="2014" name="Front. Microbiol.">
        <title>High frequency of phylogenetically diverse reductive dehalogenase-homologous genes in deep subseafloor sedimentary metagenomes.</title>
        <authorList>
            <person name="Kawai M."/>
            <person name="Futagami T."/>
            <person name="Toyoda A."/>
            <person name="Takaki Y."/>
            <person name="Nishi S."/>
            <person name="Hori S."/>
            <person name="Arai W."/>
            <person name="Tsubouchi T."/>
            <person name="Morono Y."/>
            <person name="Uchiyama I."/>
            <person name="Ito T."/>
            <person name="Fujiyama A."/>
            <person name="Inagaki F."/>
            <person name="Takami H."/>
        </authorList>
    </citation>
    <scope>NUCLEOTIDE SEQUENCE</scope>
    <source>
        <strain evidence="5">Expedition CK06-06</strain>
    </source>
</reference>
<keyword evidence="2" id="KW-0862">Zinc</keyword>
<dbReference type="PANTHER" id="PTHR43401:SF2">
    <property type="entry name" value="L-THREONINE 3-DEHYDROGENASE"/>
    <property type="match status" value="1"/>
</dbReference>
<evidence type="ECO:0000313" key="5">
    <source>
        <dbReference type="EMBL" id="GAG65171.1"/>
    </source>
</evidence>
<accession>X1AZI9</accession>
<dbReference type="PROSITE" id="PS00059">
    <property type="entry name" value="ADH_ZINC"/>
    <property type="match status" value="1"/>
</dbReference>
<dbReference type="Gene3D" id="3.90.180.10">
    <property type="entry name" value="Medium-chain alcohol dehydrogenases, catalytic domain"/>
    <property type="match status" value="1"/>
</dbReference>
<evidence type="ECO:0000259" key="4">
    <source>
        <dbReference type="SMART" id="SM00829"/>
    </source>
</evidence>
<protein>
    <recommendedName>
        <fullName evidence="4">Enoyl reductase (ER) domain-containing protein</fullName>
    </recommendedName>
</protein>
<name>X1AZI9_9ZZZZ</name>
<dbReference type="InterPro" id="IPR050129">
    <property type="entry name" value="Zn_alcohol_dh"/>
</dbReference>
<dbReference type="SUPFAM" id="SSF50129">
    <property type="entry name" value="GroES-like"/>
    <property type="match status" value="1"/>
</dbReference>
<gene>
    <name evidence="5" type="ORF">S01H4_00812</name>
</gene>
<evidence type="ECO:0000256" key="2">
    <source>
        <dbReference type="ARBA" id="ARBA00022833"/>
    </source>
</evidence>
<dbReference type="InterPro" id="IPR013154">
    <property type="entry name" value="ADH-like_N"/>
</dbReference>
<dbReference type="InterPro" id="IPR011032">
    <property type="entry name" value="GroES-like_sf"/>
</dbReference>
<dbReference type="Gene3D" id="3.40.50.720">
    <property type="entry name" value="NAD(P)-binding Rossmann-like Domain"/>
    <property type="match status" value="1"/>
</dbReference>
<keyword evidence="1" id="KW-0479">Metal-binding</keyword>
<comment type="caution">
    <text evidence="5">The sequence shown here is derived from an EMBL/GenBank/DDBJ whole genome shotgun (WGS) entry which is preliminary data.</text>
</comment>
<dbReference type="Pfam" id="PF00107">
    <property type="entry name" value="ADH_zinc_N"/>
    <property type="match status" value="1"/>
</dbReference>
<dbReference type="GO" id="GO:0008270">
    <property type="term" value="F:zinc ion binding"/>
    <property type="evidence" value="ECO:0007669"/>
    <property type="project" value="InterPro"/>
</dbReference>
<dbReference type="GO" id="GO:0016491">
    <property type="term" value="F:oxidoreductase activity"/>
    <property type="evidence" value="ECO:0007669"/>
    <property type="project" value="UniProtKB-KW"/>
</dbReference>
<dbReference type="InterPro" id="IPR002328">
    <property type="entry name" value="ADH_Zn_CS"/>
</dbReference>
<evidence type="ECO:0000256" key="3">
    <source>
        <dbReference type="ARBA" id="ARBA00023002"/>
    </source>
</evidence>
<keyword evidence="3" id="KW-0560">Oxidoreductase</keyword>
<dbReference type="EMBL" id="BART01000125">
    <property type="protein sequence ID" value="GAG65171.1"/>
    <property type="molecule type" value="Genomic_DNA"/>
</dbReference>
<dbReference type="SMART" id="SM00829">
    <property type="entry name" value="PKS_ER"/>
    <property type="match status" value="1"/>
</dbReference>
<dbReference type="PANTHER" id="PTHR43401">
    <property type="entry name" value="L-THREONINE 3-DEHYDROGENASE"/>
    <property type="match status" value="1"/>
</dbReference>
<sequence>MKCAMLYAPGKLKIEEVEIPAIKKGEVLIEVRAALTCGTDIKTYMRGHPILIKKYPSPFGHEFSGVISKVGTDVNEFVPGMRVVAANSAPCGQCYFCKKGYINLCEDLRLLNGAYAQYIIVPERIVNRNLLEIPDNVSFEEAALSEPIACCLNAVCQSDISLGDTVVIIGLGPIGLILTHLYHLSGAKVIACGKGKQRLELAKILGADFTINADEIEDEIGAVKSLSNYGRGADVVVEAVGKPDIWEMSVKMARRGGLVILFGGCPSGTSFSIDTSLIHYEQITIKGIFHHTPQLFKRALDLIVSGKINTKAFISGRLPLEKLKEAFSLVKQKKGVKYFIDPFYK</sequence>
<evidence type="ECO:0000256" key="1">
    <source>
        <dbReference type="ARBA" id="ARBA00022723"/>
    </source>
</evidence>
<dbReference type="InterPro" id="IPR013149">
    <property type="entry name" value="ADH-like_C"/>
</dbReference>
<dbReference type="SUPFAM" id="SSF51735">
    <property type="entry name" value="NAD(P)-binding Rossmann-fold domains"/>
    <property type="match status" value="1"/>
</dbReference>
<organism evidence="5">
    <name type="scientific">marine sediment metagenome</name>
    <dbReference type="NCBI Taxonomy" id="412755"/>
    <lineage>
        <taxon>unclassified sequences</taxon>
        <taxon>metagenomes</taxon>
        <taxon>ecological metagenomes</taxon>
    </lineage>
</organism>
<dbReference type="Pfam" id="PF08240">
    <property type="entry name" value="ADH_N"/>
    <property type="match status" value="1"/>
</dbReference>
<proteinExistence type="predicted"/>